<evidence type="ECO:0000256" key="2">
    <source>
        <dbReference type="ARBA" id="ARBA00022475"/>
    </source>
</evidence>
<dbReference type="AlphaFoldDB" id="A0A8J3GF47"/>
<dbReference type="PANTHER" id="PTHR33545:SF5">
    <property type="entry name" value="UPF0750 MEMBRANE PROTEIN YITT"/>
    <property type="match status" value="1"/>
</dbReference>
<gene>
    <name evidence="7" type="ORF">GCM10010136_00270</name>
</gene>
<keyword evidence="5 6" id="KW-0472">Membrane</keyword>
<feature type="transmembrane region" description="Helical" evidence="6">
    <location>
        <begin position="85"/>
        <end position="102"/>
    </location>
</feature>
<dbReference type="Proteomes" id="UP000641137">
    <property type="component" value="Unassembled WGS sequence"/>
</dbReference>
<organism evidence="7 8">
    <name type="scientific">Limoniibacter endophyticus</name>
    <dbReference type="NCBI Taxonomy" id="1565040"/>
    <lineage>
        <taxon>Bacteria</taxon>
        <taxon>Pseudomonadati</taxon>
        <taxon>Pseudomonadota</taxon>
        <taxon>Alphaproteobacteria</taxon>
        <taxon>Hyphomicrobiales</taxon>
        <taxon>Bartonellaceae</taxon>
        <taxon>Limoniibacter</taxon>
    </lineage>
</organism>
<feature type="transmembrane region" description="Helical" evidence="6">
    <location>
        <begin position="153"/>
        <end position="175"/>
    </location>
</feature>
<evidence type="ECO:0000256" key="6">
    <source>
        <dbReference type="SAM" id="Phobius"/>
    </source>
</evidence>
<keyword evidence="8" id="KW-1185">Reference proteome</keyword>
<feature type="transmembrane region" description="Helical" evidence="6">
    <location>
        <begin position="57"/>
        <end position="78"/>
    </location>
</feature>
<dbReference type="GO" id="GO:0005886">
    <property type="term" value="C:plasma membrane"/>
    <property type="evidence" value="ECO:0007669"/>
    <property type="project" value="UniProtKB-SubCell"/>
</dbReference>
<accession>A0A8J3GF47</accession>
<protein>
    <submittedName>
        <fullName evidence="7">Membrane protein</fullName>
    </submittedName>
</protein>
<comment type="caution">
    <text evidence="7">The sequence shown here is derived from an EMBL/GenBank/DDBJ whole genome shotgun (WGS) entry which is preliminary data.</text>
</comment>
<dbReference type="InterPro" id="IPR003740">
    <property type="entry name" value="YitT"/>
</dbReference>
<evidence type="ECO:0000313" key="8">
    <source>
        <dbReference type="Proteomes" id="UP000641137"/>
    </source>
</evidence>
<dbReference type="PANTHER" id="PTHR33545">
    <property type="entry name" value="UPF0750 MEMBRANE PROTEIN YITT-RELATED"/>
    <property type="match status" value="1"/>
</dbReference>
<keyword evidence="3 6" id="KW-0812">Transmembrane</keyword>
<feature type="transmembrane region" description="Helical" evidence="6">
    <location>
        <begin position="181"/>
        <end position="198"/>
    </location>
</feature>
<evidence type="ECO:0000256" key="5">
    <source>
        <dbReference type="ARBA" id="ARBA00023136"/>
    </source>
</evidence>
<evidence type="ECO:0000256" key="4">
    <source>
        <dbReference type="ARBA" id="ARBA00022989"/>
    </source>
</evidence>
<proteinExistence type="predicted"/>
<comment type="subcellular location">
    <subcellularLocation>
        <location evidence="1">Cell membrane</location>
        <topology evidence="1">Multi-pass membrane protein</topology>
    </subcellularLocation>
</comment>
<name>A0A8J3GF47_9HYPH</name>
<keyword evidence="2" id="KW-1003">Cell membrane</keyword>
<dbReference type="Pfam" id="PF02588">
    <property type="entry name" value="YitT_membrane"/>
    <property type="match status" value="1"/>
</dbReference>
<reference evidence="7" key="2">
    <citation type="submission" date="2020-09" db="EMBL/GenBank/DDBJ databases">
        <authorList>
            <person name="Sun Q."/>
            <person name="Kim S."/>
        </authorList>
    </citation>
    <scope>NUCLEOTIDE SEQUENCE</scope>
    <source>
        <strain evidence="7">KCTC 42097</strain>
    </source>
</reference>
<evidence type="ECO:0000313" key="7">
    <source>
        <dbReference type="EMBL" id="GHC60325.1"/>
    </source>
</evidence>
<keyword evidence="4 6" id="KW-1133">Transmembrane helix</keyword>
<feature type="transmembrane region" description="Helical" evidence="6">
    <location>
        <begin position="20"/>
        <end position="37"/>
    </location>
</feature>
<dbReference type="EMBL" id="BMZO01000001">
    <property type="protein sequence ID" value="GHC60325.1"/>
    <property type="molecule type" value="Genomic_DNA"/>
</dbReference>
<sequence length="208" mass="22682">MSNPPAIEAHTERHSILEDAMALIMGTLLVSLGMLLYTKSMLLVGSTAGIALLLQYISGYSFGLVFFIINLPFYLLAWKRLGWKFTLRTFIAVGLVSIFSRLNGDWIDFSHLSPLYAAIIGGMLSGVGLLILFRHRTGLGGINILAIYLQENFGIRAGFFQLGLDLAILVASLFVLSPEGILLSIIGATILNVILAVNHKPGRYHGFS</sequence>
<feature type="transmembrane region" description="Helical" evidence="6">
    <location>
        <begin position="114"/>
        <end position="133"/>
    </location>
</feature>
<dbReference type="InterPro" id="IPR051461">
    <property type="entry name" value="UPF0750_membrane"/>
</dbReference>
<evidence type="ECO:0000256" key="3">
    <source>
        <dbReference type="ARBA" id="ARBA00022692"/>
    </source>
</evidence>
<evidence type="ECO:0000256" key="1">
    <source>
        <dbReference type="ARBA" id="ARBA00004651"/>
    </source>
</evidence>
<reference evidence="7" key="1">
    <citation type="journal article" date="2014" name="Int. J. Syst. Evol. Microbiol.">
        <title>Complete genome sequence of Corynebacterium casei LMG S-19264T (=DSM 44701T), isolated from a smear-ripened cheese.</title>
        <authorList>
            <consortium name="US DOE Joint Genome Institute (JGI-PGF)"/>
            <person name="Walter F."/>
            <person name="Albersmeier A."/>
            <person name="Kalinowski J."/>
            <person name="Ruckert C."/>
        </authorList>
    </citation>
    <scope>NUCLEOTIDE SEQUENCE</scope>
    <source>
        <strain evidence="7">KCTC 42097</strain>
    </source>
</reference>